<protein>
    <submittedName>
        <fullName evidence="1">Uncharacterized protein</fullName>
    </submittedName>
</protein>
<organism evidence="1 2">
    <name type="scientific">Mesorhizobium qingshengii</name>
    <dbReference type="NCBI Taxonomy" id="1165689"/>
    <lineage>
        <taxon>Bacteria</taxon>
        <taxon>Pseudomonadati</taxon>
        <taxon>Pseudomonadota</taxon>
        <taxon>Alphaproteobacteria</taxon>
        <taxon>Hyphomicrobiales</taxon>
        <taxon>Phyllobacteriaceae</taxon>
        <taxon>Mesorhizobium</taxon>
    </lineage>
</organism>
<dbReference type="Proteomes" id="UP001152178">
    <property type="component" value="Unassembled WGS sequence"/>
</dbReference>
<reference evidence="1" key="1">
    <citation type="submission" date="2022-11" db="EMBL/GenBank/DDBJ databases">
        <authorList>
            <person name="Coimbra C."/>
        </authorList>
    </citation>
    <scope>NUCLEOTIDE SEQUENCE</scope>
    <source>
        <strain evidence="1">Jales19</strain>
    </source>
</reference>
<proteinExistence type="predicted"/>
<keyword evidence="2" id="KW-1185">Reference proteome</keyword>
<accession>A0ABT4R524</accession>
<evidence type="ECO:0000313" key="1">
    <source>
        <dbReference type="EMBL" id="MCZ8548653.1"/>
    </source>
</evidence>
<name>A0ABT4R524_9HYPH</name>
<gene>
    <name evidence="1" type="ORF">OOJ09_31235</name>
</gene>
<dbReference type="EMBL" id="JAPFQA010000034">
    <property type="protein sequence ID" value="MCZ8548653.1"/>
    <property type="molecule type" value="Genomic_DNA"/>
</dbReference>
<evidence type="ECO:0000313" key="2">
    <source>
        <dbReference type="Proteomes" id="UP001152178"/>
    </source>
</evidence>
<comment type="caution">
    <text evidence="1">The sequence shown here is derived from an EMBL/GenBank/DDBJ whole genome shotgun (WGS) entry which is preliminary data.</text>
</comment>
<sequence length="95" mass="10542">MSKTLAETLAANESLSITCGHPACCKSTKLDIQALIDRLGPDHGSMHWDLAELFACNACKAEGRDRRPVFFTVVPDYDGIQAKSNRDWKPTFDRS</sequence>
<dbReference type="RefSeq" id="WP_269908901.1">
    <property type="nucleotide sequence ID" value="NZ_JAPFQA010000034.1"/>
</dbReference>